<dbReference type="AlphaFoldDB" id="A0A402AJM1"/>
<reference evidence="2" key="1">
    <citation type="submission" date="2018-12" db="EMBL/GenBank/DDBJ databases">
        <title>Tengunoibacter tsumagoiensis gen. nov., sp. nov., Dictyobacter kobayashii sp. nov., D. alpinus sp. nov., and D. joshuensis sp. nov. and description of Dictyobacteraceae fam. nov. within the order Ktedonobacterales isolated from Tengu-no-mugimeshi.</title>
        <authorList>
            <person name="Wang C.M."/>
            <person name="Zheng Y."/>
            <person name="Sakai Y."/>
            <person name="Toyoda A."/>
            <person name="Minakuchi Y."/>
            <person name="Abe K."/>
            <person name="Yokota A."/>
            <person name="Yabe S."/>
        </authorList>
    </citation>
    <scope>NUCLEOTIDE SEQUENCE [LARGE SCALE GENOMIC DNA]</scope>
    <source>
        <strain evidence="2">Uno11</strain>
    </source>
</reference>
<name>A0A402AJM1_9CHLR</name>
<proteinExistence type="predicted"/>
<gene>
    <name evidence="1" type="ORF">KDK_31780</name>
</gene>
<protein>
    <submittedName>
        <fullName evidence="1">Uncharacterized protein</fullName>
    </submittedName>
</protein>
<comment type="caution">
    <text evidence="1">The sequence shown here is derived from an EMBL/GenBank/DDBJ whole genome shotgun (WGS) entry which is preliminary data.</text>
</comment>
<sequence>MLEGMNMVHWEHRYLLGTMVFSIAGNVVRDFDEEHRQRSRSSTKDEEAGAYDTFSQLAFGA</sequence>
<keyword evidence="2" id="KW-1185">Reference proteome</keyword>
<evidence type="ECO:0000313" key="2">
    <source>
        <dbReference type="Proteomes" id="UP000287188"/>
    </source>
</evidence>
<accession>A0A402AJM1</accession>
<dbReference type="EMBL" id="BIFS01000001">
    <property type="protein sequence ID" value="GCE19378.1"/>
    <property type="molecule type" value="Genomic_DNA"/>
</dbReference>
<evidence type="ECO:0000313" key="1">
    <source>
        <dbReference type="EMBL" id="GCE19378.1"/>
    </source>
</evidence>
<dbReference type="Proteomes" id="UP000287188">
    <property type="component" value="Unassembled WGS sequence"/>
</dbReference>
<organism evidence="1 2">
    <name type="scientific">Dictyobacter kobayashii</name>
    <dbReference type="NCBI Taxonomy" id="2014872"/>
    <lineage>
        <taxon>Bacteria</taxon>
        <taxon>Bacillati</taxon>
        <taxon>Chloroflexota</taxon>
        <taxon>Ktedonobacteria</taxon>
        <taxon>Ktedonobacterales</taxon>
        <taxon>Dictyobacteraceae</taxon>
        <taxon>Dictyobacter</taxon>
    </lineage>
</organism>